<dbReference type="Pfam" id="PF18883">
    <property type="entry name" value="AC_1"/>
    <property type="match status" value="1"/>
</dbReference>
<dbReference type="Proteomes" id="UP000601789">
    <property type="component" value="Unassembled WGS sequence"/>
</dbReference>
<accession>A0ABS0SGF8</accession>
<evidence type="ECO:0000259" key="1">
    <source>
        <dbReference type="Pfam" id="PF18883"/>
    </source>
</evidence>
<dbReference type="InterPro" id="IPR011050">
    <property type="entry name" value="Pectin_lyase_fold/virulence"/>
</dbReference>
<evidence type="ECO:0000313" key="2">
    <source>
        <dbReference type="EMBL" id="MBI1622387.1"/>
    </source>
</evidence>
<dbReference type="InterPro" id="IPR012332">
    <property type="entry name" value="Autotransporter_pectin_lyase_C"/>
</dbReference>
<dbReference type="Gene3D" id="2.160.20.20">
    <property type="match status" value="1"/>
</dbReference>
<proteinExistence type="predicted"/>
<dbReference type="InterPro" id="IPR043990">
    <property type="entry name" value="AC_1"/>
</dbReference>
<comment type="caution">
    <text evidence="2">The sequence shown here is derived from an EMBL/GenBank/DDBJ whole genome shotgun (WGS) entry which is preliminary data.</text>
</comment>
<sequence length="561" mass="55437">MTRTLDLPSTTAPLIDVINGGEYSGTSVSLSNSTGHDGHGLSVVGVGSIAHLFDSAIITTGSGYGYGVNIADGGSFIAKDLEVTTTADNSDAISMRGPGSTAVLDGASLETAGKTAEGIQAENGASFTGTGVEIITLAEGADAYANGVLLWNGATGQLTNSSITTAGRLSAGIWASSSSNFSGTRLDINTSGPESEGVLVDGGSSVILVESSVTTSGANAAGTSVDGAGSSVEFNRGTINASGQNADAVVVNNGGSQILTDVAARASGDGGSAILVENTLGTDRGQVTVNGGSLSSVAGSLIRADAGHGQITLNGPVVVSPGISGGRTVLADVFNGSDLDLTFNSVSGVTGDVDVSGADTALDASFGRSDWTGNLLVSGGLADLSLVASTWTGRSAGATSIAVDNASEWNVTASSNAGSISNAGLISFVSGDTSSVLSAGSYDAQNGFLAINTVLGADDSATNRLIIDGGSATGTTGLIVRNAGGAGDLTTADGIRIVETQGGAATDTDAFYLTSRTAVGGYEYLLFRGGTTSTEDWFLRSHIIAPEVPEEPEVPEVSRGA</sequence>
<organism evidence="2 3">
    <name type="scientific">Aquamicrobium zhengzhouense</name>
    <dbReference type="NCBI Taxonomy" id="2781738"/>
    <lineage>
        <taxon>Bacteria</taxon>
        <taxon>Pseudomonadati</taxon>
        <taxon>Pseudomonadota</taxon>
        <taxon>Alphaproteobacteria</taxon>
        <taxon>Hyphomicrobiales</taxon>
        <taxon>Phyllobacteriaceae</taxon>
        <taxon>Aquamicrobium</taxon>
    </lineage>
</organism>
<keyword evidence="3" id="KW-1185">Reference proteome</keyword>
<feature type="domain" description="Autochaperone" evidence="1">
    <location>
        <begin position="415"/>
        <end position="526"/>
    </location>
</feature>
<dbReference type="EMBL" id="JADGMQ010000016">
    <property type="protein sequence ID" value="MBI1622387.1"/>
    <property type="molecule type" value="Genomic_DNA"/>
</dbReference>
<gene>
    <name evidence="2" type="ORF">IOD40_17135</name>
</gene>
<evidence type="ECO:0000313" key="3">
    <source>
        <dbReference type="Proteomes" id="UP000601789"/>
    </source>
</evidence>
<dbReference type="SUPFAM" id="SSF51126">
    <property type="entry name" value="Pectin lyase-like"/>
    <property type="match status" value="1"/>
</dbReference>
<protein>
    <recommendedName>
        <fullName evidence="1">Autochaperone domain-containing protein</fullName>
    </recommendedName>
</protein>
<reference evidence="2 3" key="1">
    <citation type="submission" date="2020-10" db="EMBL/GenBank/DDBJ databases">
        <title>Aquamicrobium zhengzhouensis sp. nov., a exopolysaccharide producing bacterium isolated from farmland soil.</title>
        <authorList>
            <person name="Wang X."/>
        </authorList>
    </citation>
    <scope>NUCLEOTIDE SEQUENCE [LARGE SCALE GENOMIC DNA]</scope>
    <source>
        <strain evidence="3">cd-1</strain>
    </source>
</reference>
<dbReference type="RefSeq" id="WP_198477928.1">
    <property type="nucleotide sequence ID" value="NZ_JADGMQ010000016.1"/>
</dbReference>
<dbReference type="CDD" id="cd01344">
    <property type="entry name" value="PL2_Passenger_AT"/>
    <property type="match status" value="1"/>
</dbReference>
<name>A0ABS0SGF8_9HYPH</name>